<evidence type="ECO:0000313" key="2">
    <source>
        <dbReference type="Proteomes" id="UP001323405"/>
    </source>
</evidence>
<evidence type="ECO:0000313" key="1">
    <source>
        <dbReference type="EMBL" id="KAK4659865.1"/>
    </source>
</evidence>
<keyword evidence="2" id="KW-1185">Reference proteome</keyword>
<dbReference type="GeneID" id="87902459"/>
<dbReference type="RefSeq" id="XP_062748835.1">
    <property type="nucleotide sequence ID" value="XM_062882958.1"/>
</dbReference>
<gene>
    <name evidence="1" type="ORF">QC762_0013070</name>
</gene>
<sequence length="105" mass="12172">MALMPPRCPAPDLRMDQRAENALLVLIARWDWPFSGTVETSPTAISKHRIFRPQPWVSFGTVSASPTVWFLRRTEVRRMPQCSFGTLDTRQDFSRTAPSHRRMTR</sequence>
<name>A0ABR0GVT7_9PEZI</name>
<reference evidence="1 2" key="1">
    <citation type="journal article" date="2023" name="bioRxiv">
        <title>High-quality genome assemblies of four members of thePodospora anserinaspecies complex.</title>
        <authorList>
            <person name="Ament-Velasquez S.L."/>
            <person name="Vogan A.A."/>
            <person name="Wallerman O."/>
            <person name="Hartmann F."/>
            <person name="Gautier V."/>
            <person name="Silar P."/>
            <person name="Giraud T."/>
            <person name="Johannesson H."/>
        </authorList>
    </citation>
    <scope>NUCLEOTIDE SEQUENCE [LARGE SCALE GENOMIC DNA]</scope>
    <source>
        <strain evidence="1 2">CBS 415.72m</strain>
    </source>
</reference>
<protein>
    <submittedName>
        <fullName evidence="1">Uncharacterized protein</fullName>
    </submittedName>
</protein>
<dbReference type="Proteomes" id="UP001323405">
    <property type="component" value="Unassembled WGS sequence"/>
</dbReference>
<dbReference type="EMBL" id="JAFFHA010000001">
    <property type="protein sequence ID" value="KAK4659865.1"/>
    <property type="molecule type" value="Genomic_DNA"/>
</dbReference>
<accession>A0ABR0GVT7</accession>
<organism evidence="1 2">
    <name type="scientific">Podospora pseudocomata</name>
    <dbReference type="NCBI Taxonomy" id="2093779"/>
    <lineage>
        <taxon>Eukaryota</taxon>
        <taxon>Fungi</taxon>
        <taxon>Dikarya</taxon>
        <taxon>Ascomycota</taxon>
        <taxon>Pezizomycotina</taxon>
        <taxon>Sordariomycetes</taxon>
        <taxon>Sordariomycetidae</taxon>
        <taxon>Sordariales</taxon>
        <taxon>Podosporaceae</taxon>
        <taxon>Podospora</taxon>
    </lineage>
</organism>
<proteinExistence type="predicted"/>
<comment type="caution">
    <text evidence="1">The sequence shown here is derived from an EMBL/GenBank/DDBJ whole genome shotgun (WGS) entry which is preliminary data.</text>
</comment>